<comment type="caution">
    <text evidence="1">The sequence shown here is derived from an EMBL/GenBank/DDBJ whole genome shotgun (WGS) entry which is preliminary data.</text>
</comment>
<organism evidence="1 2">
    <name type="scientific">Entomophthora muscae</name>
    <dbReference type="NCBI Taxonomy" id="34485"/>
    <lineage>
        <taxon>Eukaryota</taxon>
        <taxon>Fungi</taxon>
        <taxon>Fungi incertae sedis</taxon>
        <taxon>Zoopagomycota</taxon>
        <taxon>Entomophthoromycotina</taxon>
        <taxon>Entomophthoromycetes</taxon>
        <taxon>Entomophthorales</taxon>
        <taxon>Entomophthoraceae</taxon>
        <taxon>Entomophthora</taxon>
    </lineage>
</organism>
<reference evidence="1" key="1">
    <citation type="submission" date="2022-04" db="EMBL/GenBank/DDBJ databases">
        <title>Genome of the entomopathogenic fungus Entomophthora muscae.</title>
        <authorList>
            <person name="Elya C."/>
            <person name="Lovett B.R."/>
            <person name="Lee E."/>
            <person name="Macias A.M."/>
            <person name="Hajek A.E."/>
            <person name="De Bivort B.L."/>
            <person name="Kasson M.T."/>
            <person name="De Fine Licht H.H."/>
            <person name="Stajich J.E."/>
        </authorList>
    </citation>
    <scope>NUCLEOTIDE SEQUENCE</scope>
    <source>
        <strain evidence="1">Berkeley</strain>
    </source>
</reference>
<sequence>MQEIVSICQAEWLKLALECLSGVEEELKAPIFKQMDEKFGRFERLNYSLREKVEDMLDNISQEAHVAITNSYEMELEFPVTWNADALEDLRQKIHGLLGMTVSQSTLRPKAGPTESTINHALGQLNSLGIMATKDDVTALIPPLFSREVGRVMEIAQAYYHIAKNRYCDQIPMERDDVLKDLLKEDSHIASKRKECNDRIHRLKRVRHNIFSR</sequence>
<protein>
    <submittedName>
        <fullName evidence="1">Uncharacterized protein</fullName>
    </submittedName>
</protein>
<evidence type="ECO:0000313" key="1">
    <source>
        <dbReference type="EMBL" id="KAJ9073385.1"/>
    </source>
</evidence>
<dbReference type="EMBL" id="QTSX02002911">
    <property type="protein sequence ID" value="KAJ9073385.1"/>
    <property type="molecule type" value="Genomic_DNA"/>
</dbReference>
<accession>A0ACC2TFL6</accession>
<proteinExistence type="predicted"/>
<gene>
    <name evidence="1" type="ORF">DSO57_1017097</name>
</gene>
<evidence type="ECO:0000313" key="2">
    <source>
        <dbReference type="Proteomes" id="UP001165960"/>
    </source>
</evidence>
<name>A0ACC2TFL6_9FUNG</name>
<keyword evidence="2" id="KW-1185">Reference proteome</keyword>
<dbReference type="Proteomes" id="UP001165960">
    <property type="component" value="Unassembled WGS sequence"/>
</dbReference>